<name>A0A508AZC5_9GAMM</name>
<dbReference type="SUPFAM" id="SSF56935">
    <property type="entry name" value="Porins"/>
    <property type="match status" value="1"/>
</dbReference>
<evidence type="ECO:0000256" key="3">
    <source>
        <dbReference type="ARBA" id="ARBA00022452"/>
    </source>
</evidence>
<evidence type="ECO:0000256" key="1">
    <source>
        <dbReference type="ARBA" id="ARBA00004571"/>
    </source>
</evidence>
<evidence type="ECO:0000313" key="13">
    <source>
        <dbReference type="Proteomes" id="UP000320431"/>
    </source>
</evidence>
<reference evidence="12 13" key="1">
    <citation type="submission" date="2019-10" db="EMBL/GenBank/DDBJ databases">
        <title>Lysobacter alkalisoli sp. nov., isolated from saline-alkaline soil.</title>
        <authorList>
            <person name="Sun J.-Q."/>
        </authorList>
    </citation>
    <scope>NUCLEOTIDE SEQUENCE [LARGE SCALE GENOMIC DNA]</scope>
    <source>
        <strain evidence="12 13">KCTC 42381</strain>
    </source>
</reference>
<evidence type="ECO:0000256" key="6">
    <source>
        <dbReference type="ARBA" id="ARBA00023136"/>
    </source>
</evidence>
<evidence type="ECO:0000256" key="7">
    <source>
        <dbReference type="ARBA" id="ARBA00023237"/>
    </source>
</evidence>
<dbReference type="PANTHER" id="PTHR32552:SF84">
    <property type="entry name" value="TONB-DEPENDENT RECEPTOR-RELATED"/>
    <property type="match status" value="1"/>
</dbReference>
<dbReference type="PROSITE" id="PS52016">
    <property type="entry name" value="TONB_DEPENDENT_REC_3"/>
    <property type="match status" value="1"/>
</dbReference>
<dbReference type="PANTHER" id="PTHR32552">
    <property type="entry name" value="FERRICHROME IRON RECEPTOR-RELATED"/>
    <property type="match status" value="1"/>
</dbReference>
<dbReference type="EMBL" id="VICD02000105">
    <property type="protein sequence ID" value="KAB8192521.1"/>
    <property type="molecule type" value="Genomic_DNA"/>
</dbReference>
<dbReference type="Proteomes" id="UP000320431">
    <property type="component" value="Unassembled WGS sequence"/>
</dbReference>
<comment type="similarity">
    <text evidence="8 9">Belongs to the TonB-dependent receptor family.</text>
</comment>
<protein>
    <submittedName>
        <fullName evidence="12">TonB-dependent receptor plug domain-containing protein</fullName>
    </submittedName>
</protein>
<keyword evidence="2 8" id="KW-0813">Transport</keyword>
<keyword evidence="7 8" id="KW-0998">Cell outer membrane</keyword>
<dbReference type="Pfam" id="PF07715">
    <property type="entry name" value="Plug"/>
    <property type="match status" value="1"/>
</dbReference>
<comment type="subcellular location">
    <subcellularLocation>
        <location evidence="1 8">Cell outer membrane</location>
        <topology evidence="1 8">Multi-pass membrane protein</topology>
    </subcellularLocation>
</comment>
<sequence length="734" mass="80078">MPRLRGFSSKESAMPRLSLRRAPLAVALVSALAGPAHADEAGDVQATTLDRVEVTGQALPNDGRASGATALDVSIQQTPAAVTVVGRDLLDARDVRSTAEALRAVPGLDAVAPPGNGNAVSYRGFSGSQVSQLFNGIDVRYATIAARPVDAWIYERVEAVGGASTFLHGAGAVGGSINYVTRVADLDEDRAEAKAGYASHDSMLLAAGGNRVLDDGRQAVRGDISGSDSDGWVDRNDRESLTSALSWAARLGERVTHTLALEYQKEDSARVYWGTPALLNDGRLRVLPGSETRKYNVGDGYYKQQVLWARSMLDWQPSGRSRLRNTVYHYDALRDYRNVECYRYNDDLSAVIRSCGLLQRHDQQVYGNRLDWRWDGELGGRASQWAAGLDLNYNRQTRFPQSLSGDLDVVPVDASTPGRYFDFPGAAQRFVPQRTNRVRGQALFVENLTALGERWSLMSALRQEWIQLDLENHQAAGASNPARHSHRYRALTGRLALDYAFAPGFNAYLQLATAADPPSGVLSTASYSAVRDFDLTTGRQVELGAKARSADGRYWGTLAVYDLVRENLSTPDPDRAGETLPVGQQSGTGVELTFGLRPVQGLTVEGNLGWVDASLDDFHENVGGVPISRAGNTPRNTPEKVANLWVEHAFAPGWSAGVDLRAVSARYADNANTIRSAGYALYGANLKWQWSPRTTVTLRARNLADRTWIAYANNANMVYLGEPRSLEFSVHTRF</sequence>
<dbReference type="InterPro" id="IPR039426">
    <property type="entry name" value="TonB-dep_rcpt-like"/>
</dbReference>
<keyword evidence="4 8" id="KW-0812">Transmembrane</keyword>
<comment type="caution">
    <text evidence="12">The sequence shown here is derived from an EMBL/GenBank/DDBJ whole genome shotgun (WGS) entry which is preliminary data.</text>
</comment>
<keyword evidence="3 8" id="KW-1134">Transmembrane beta strand</keyword>
<evidence type="ECO:0000259" key="10">
    <source>
        <dbReference type="Pfam" id="PF00593"/>
    </source>
</evidence>
<dbReference type="InterPro" id="IPR012910">
    <property type="entry name" value="Plug_dom"/>
</dbReference>
<dbReference type="GO" id="GO:0009279">
    <property type="term" value="C:cell outer membrane"/>
    <property type="evidence" value="ECO:0007669"/>
    <property type="project" value="UniProtKB-SubCell"/>
</dbReference>
<feature type="domain" description="TonB-dependent receptor-like beta-barrel" evidence="10">
    <location>
        <begin position="289"/>
        <end position="703"/>
    </location>
</feature>
<keyword evidence="12" id="KW-0675">Receptor</keyword>
<dbReference type="InterPro" id="IPR000531">
    <property type="entry name" value="Beta-barrel_TonB"/>
</dbReference>
<evidence type="ECO:0000256" key="4">
    <source>
        <dbReference type="ARBA" id="ARBA00022692"/>
    </source>
</evidence>
<evidence type="ECO:0000256" key="2">
    <source>
        <dbReference type="ARBA" id="ARBA00022448"/>
    </source>
</evidence>
<dbReference type="Pfam" id="PF00593">
    <property type="entry name" value="TonB_dep_Rec_b-barrel"/>
    <property type="match status" value="1"/>
</dbReference>
<evidence type="ECO:0000256" key="8">
    <source>
        <dbReference type="PROSITE-ProRule" id="PRU01360"/>
    </source>
</evidence>
<accession>A0A508AZC5</accession>
<dbReference type="AlphaFoldDB" id="A0A508AZC5"/>
<dbReference type="Gene3D" id="2.170.130.10">
    <property type="entry name" value="TonB-dependent receptor, plug domain"/>
    <property type="match status" value="1"/>
</dbReference>
<dbReference type="InterPro" id="IPR037066">
    <property type="entry name" value="Plug_dom_sf"/>
</dbReference>
<evidence type="ECO:0000256" key="9">
    <source>
        <dbReference type="RuleBase" id="RU003357"/>
    </source>
</evidence>
<dbReference type="InterPro" id="IPR036942">
    <property type="entry name" value="Beta-barrel_TonB_sf"/>
</dbReference>
<evidence type="ECO:0000313" key="12">
    <source>
        <dbReference type="EMBL" id="KAB8192521.1"/>
    </source>
</evidence>
<proteinExistence type="inferred from homology"/>
<evidence type="ECO:0000259" key="11">
    <source>
        <dbReference type="Pfam" id="PF07715"/>
    </source>
</evidence>
<keyword evidence="5 9" id="KW-0798">TonB box</keyword>
<gene>
    <name evidence="12" type="ORF">FKV24_007120</name>
</gene>
<evidence type="ECO:0000256" key="5">
    <source>
        <dbReference type="ARBA" id="ARBA00023077"/>
    </source>
</evidence>
<dbReference type="Gene3D" id="2.40.170.20">
    <property type="entry name" value="TonB-dependent receptor, beta-barrel domain"/>
    <property type="match status" value="1"/>
</dbReference>
<organism evidence="12 13">
    <name type="scientific">Marilutibacter maris</name>
    <dbReference type="NCBI Taxonomy" id="1605891"/>
    <lineage>
        <taxon>Bacteria</taxon>
        <taxon>Pseudomonadati</taxon>
        <taxon>Pseudomonadota</taxon>
        <taxon>Gammaproteobacteria</taxon>
        <taxon>Lysobacterales</taxon>
        <taxon>Lysobacteraceae</taxon>
        <taxon>Marilutibacter</taxon>
    </lineage>
</organism>
<dbReference type="GO" id="GO:0015344">
    <property type="term" value="F:siderophore uptake transmembrane transporter activity"/>
    <property type="evidence" value="ECO:0007669"/>
    <property type="project" value="TreeGrafter"/>
</dbReference>
<feature type="domain" description="TonB-dependent receptor plug" evidence="11">
    <location>
        <begin position="75"/>
        <end position="175"/>
    </location>
</feature>
<keyword evidence="6 8" id="KW-0472">Membrane</keyword>